<dbReference type="InterPro" id="IPR013098">
    <property type="entry name" value="Ig_I-set"/>
</dbReference>
<dbReference type="InterPro" id="IPR052615">
    <property type="entry name" value="FGFRL"/>
</dbReference>
<dbReference type="Pfam" id="PF00431">
    <property type="entry name" value="CUB"/>
    <property type="match status" value="1"/>
</dbReference>
<dbReference type="FunFam" id="2.60.40.10:FF:000246">
    <property type="entry name" value="Fibroblast growth factor receptor like 1"/>
    <property type="match status" value="1"/>
</dbReference>
<feature type="compositionally biased region" description="Low complexity" evidence="4">
    <location>
        <begin position="723"/>
        <end position="734"/>
    </location>
</feature>
<keyword evidence="5" id="KW-0812">Transmembrane</keyword>
<dbReference type="SMART" id="SM00042">
    <property type="entry name" value="CUB"/>
    <property type="match status" value="1"/>
</dbReference>
<dbReference type="EMBL" id="OV696688">
    <property type="protein sequence ID" value="CAH1257945.1"/>
    <property type="molecule type" value="Genomic_DNA"/>
</dbReference>
<feature type="compositionally biased region" description="Basic and acidic residues" evidence="4">
    <location>
        <begin position="451"/>
        <end position="462"/>
    </location>
</feature>
<dbReference type="InterPro" id="IPR003599">
    <property type="entry name" value="Ig_sub"/>
</dbReference>
<dbReference type="PROSITE" id="PS50068">
    <property type="entry name" value="LDLRA_2"/>
    <property type="match status" value="1"/>
</dbReference>
<organism evidence="8 9">
    <name type="scientific">Branchiostoma lanceolatum</name>
    <name type="common">Common lancelet</name>
    <name type="synonym">Amphioxus lanceolatum</name>
    <dbReference type="NCBI Taxonomy" id="7740"/>
    <lineage>
        <taxon>Eukaryota</taxon>
        <taxon>Metazoa</taxon>
        <taxon>Chordata</taxon>
        <taxon>Cephalochordata</taxon>
        <taxon>Leptocardii</taxon>
        <taxon>Amphioxiformes</taxon>
        <taxon>Branchiostomatidae</taxon>
        <taxon>Branchiostoma</taxon>
    </lineage>
</organism>
<dbReference type="Pfam" id="PF07679">
    <property type="entry name" value="I-set"/>
    <property type="match status" value="1"/>
</dbReference>
<keyword evidence="5" id="KW-0472">Membrane</keyword>
<dbReference type="SMART" id="SM00192">
    <property type="entry name" value="LDLa"/>
    <property type="match status" value="2"/>
</dbReference>
<dbReference type="Pfam" id="PF13927">
    <property type="entry name" value="Ig_3"/>
    <property type="match status" value="1"/>
</dbReference>
<feature type="domain" description="CUB" evidence="6">
    <location>
        <begin position="48"/>
        <end position="158"/>
    </location>
</feature>
<feature type="compositionally biased region" description="Polar residues" evidence="4">
    <location>
        <begin position="735"/>
        <end position="744"/>
    </location>
</feature>
<dbReference type="CDD" id="cd00041">
    <property type="entry name" value="CUB"/>
    <property type="match status" value="1"/>
</dbReference>
<dbReference type="GO" id="GO:0005007">
    <property type="term" value="F:fibroblast growth factor receptor activity"/>
    <property type="evidence" value="ECO:0007669"/>
    <property type="project" value="TreeGrafter"/>
</dbReference>
<dbReference type="OrthoDB" id="9971251at2759"/>
<protein>
    <submittedName>
        <fullName evidence="8">FGFRL1 protein</fullName>
    </submittedName>
</protein>
<dbReference type="FunFam" id="2.60.120.290:FF:000013">
    <property type="entry name" value="Membrane frizzled-related protein"/>
    <property type="match status" value="1"/>
</dbReference>
<evidence type="ECO:0000256" key="4">
    <source>
        <dbReference type="SAM" id="MobiDB-lite"/>
    </source>
</evidence>
<dbReference type="GO" id="GO:0017134">
    <property type="term" value="F:fibroblast growth factor binding"/>
    <property type="evidence" value="ECO:0007669"/>
    <property type="project" value="TreeGrafter"/>
</dbReference>
<evidence type="ECO:0000259" key="7">
    <source>
        <dbReference type="PROSITE" id="PS50835"/>
    </source>
</evidence>
<gene>
    <name evidence="8" type="primary">FGFRL1</name>
    <name evidence="8" type="ORF">BLAG_LOCUS15680</name>
</gene>
<name>A0A8K0ER32_BRALA</name>
<dbReference type="SMART" id="SM00408">
    <property type="entry name" value="IGc2"/>
    <property type="match status" value="2"/>
</dbReference>
<keyword evidence="5" id="KW-1133">Transmembrane helix</keyword>
<dbReference type="InterPro" id="IPR013783">
    <property type="entry name" value="Ig-like_fold"/>
</dbReference>
<dbReference type="SMART" id="SM00409">
    <property type="entry name" value="IG"/>
    <property type="match status" value="2"/>
</dbReference>
<dbReference type="InterPro" id="IPR002172">
    <property type="entry name" value="LDrepeatLR_classA_rpt"/>
</dbReference>
<dbReference type="PROSITE" id="PS01209">
    <property type="entry name" value="LDLRA_1"/>
    <property type="match status" value="1"/>
</dbReference>
<dbReference type="Proteomes" id="UP000838412">
    <property type="component" value="Chromosome 3"/>
</dbReference>
<evidence type="ECO:0000256" key="2">
    <source>
        <dbReference type="PROSITE-ProRule" id="PRU00059"/>
    </source>
</evidence>
<keyword evidence="1 2" id="KW-1015">Disulfide bond</keyword>
<feature type="transmembrane region" description="Helical" evidence="5">
    <location>
        <begin position="647"/>
        <end position="671"/>
    </location>
</feature>
<dbReference type="PANTHER" id="PTHR19890:SF10">
    <property type="entry name" value="FIBROBLAST GROWTH FACTOR RECEPTOR-LIKE 1"/>
    <property type="match status" value="1"/>
</dbReference>
<dbReference type="GO" id="GO:0005886">
    <property type="term" value="C:plasma membrane"/>
    <property type="evidence" value="ECO:0007669"/>
    <property type="project" value="TreeGrafter"/>
</dbReference>
<dbReference type="Gene3D" id="2.60.40.10">
    <property type="entry name" value="Immunoglobulins"/>
    <property type="match status" value="2"/>
</dbReference>
<dbReference type="AlphaFoldDB" id="A0A8K0ER32"/>
<feature type="disulfide bond" evidence="2">
    <location>
        <begin position="254"/>
        <end position="271"/>
    </location>
</feature>
<accession>A0A8K0ER32</accession>
<feature type="domain" description="CUB" evidence="6">
    <location>
        <begin position="203"/>
        <end position="285"/>
    </location>
</feature>
<proteinExistence type="predicted"/>
<feature type="domain" description="Ig-like" evidence="7">
    <location>
        <begin position="510"/>
        <end position="619"/>
    </location>
</feature>
<feature type="domain" description="Ig-like" evidence="7">
    <location>
        <begin position="355"/>
        <end position="501"/>
    </location>
</feature>
<evidence type="ECO:0000313" key="9">
    <source>
        <dbReference type="Proteomes" id="UP000838412"/>
    </source>
</evidence>
<comment type="caution">
    <text evidence="3">Lacks conserved residue(s) required for the propagation of feature annotation.</text>
</comment>
<dbReference type="SUPFAM" id="SSF48726">
    <property type="entry name" value="Immunoglobulin"/>
    <property type="match status" value="2"/>
</dbReference>
<dbReference type="PROSITE" id="PS01180">
    <property type="entry name" value="CUB"/>
    <property type="match status" value="2"/>
</dbReference>
<dbReference type="SUPFAM" id="SSF49854">
    <property type="entry name" value="Spermadhesin, CUB domain"/>
    <property type="match status" value="2"/>
</dbReference>
<dbReference type="Gene3D" id="2.40.128.620">
    <property type="match status" value="1"/>
</dbReference>
<dbReference type="PANTHER" id="PTHR19890">
    <property type="entry name" value="FIBROBLAST GROWTH FACTOR RECEPTOR"/>
    <property type="match status" value="1"/>
</dbReference>
<evidence type="ECO:0000256" key="3">
    <source>
        <dbReference type="PROSITE-ProRule" id="PRU00124"/>
    </source>
</evidence>
<feature type="region of interest" description="Disordered" evidence="4">
    <location>
        <begin position="441"/>
        <end position="465"/>
    </location>
</feature>
<keyword evidence="9" id="KW-1185">Reference proteome</keyword>
<dbReference type="InterPro" id="IPR003598">
    <property type="entry name" value="Ig_sub2"/>
</dbReference>
<dbReference type="InterPro" id="IPR007110">
    <property type="entry name" value="Ig-like_dom"/>
</dbReference>
<dbReference type="InterPro" id="IPR036055">
    <property type="entry name" value="LDL_receptor-like_sf"/>
</dbReference>
<sequence length="780" mass="83983">MAMKCALLWVNCSKLPTSSDPPNSEQLHRLTVSNVNAVLSVPEDGRPQEGVLATPQYGDVSATGYPNSLSCTWVITAPENHKITLVFRSPFGIEPHSSCSYDYLKIHDGADTSANLLGQVCGTSAPADIQGTGNELYLHFESDYSVNAAGFSLDWSTTCVDGTTSCDVAPVCFTPAQQCDSVQTCQDFTDEEGCLATYGLDVCEEDIDASTAGSISQPTDSLPFFPPGATCGWNITAPSGSRLIFTVTAGDIDCTTASVELTDNSTSRDLCNQTTTFIVHSNYANLTAVGPIPEDGFALAWVPCSADELLCEADLSCLPVGAICNGTTECSTGDDEDEDLCRVTTTTEPTTTEPPTTTVFSNVTVVTEDPGDLLSCYTCNGTSDCLNNPANVGSTACEDGEHCWVERVGEAGSSYGLTIMRGCGDACSDYWTLEACETPQGRPKVGVGETESVHEREDDRGAKKGQRWTLKLRNLRPRDSGRYTCKVFNRIGSINATYKVDVIARMTTKPQLTGVHPVNTTVEFGTTASFQCRVRSGVKPHIQWLKRVEEHELHKHPNTTIDVGGVKFIVLPTGEVWSRPDGSYLNKLMISKAKEEDSGMYICLGANTMGYSFKAAFLTVKPDPDKIEDPAITTKSVMSRSSMSSKVPLVVVIGLPAALGLILVIGGVWFCQQRKRCPSPPASVRTPTRQYVPQHDAASHGTTVMSLQRDKDSSGSLSSGMHPPSGLLSPAASPTGTLSSNSTSTREKYLNRYADIHTHTHTHTEGVSKVYQHQHIHYQC</sequence>
<dbReference type="SUPFAM" id="SSF57424">
    <property type="entry name" value="LDL receptor-like module"/>
    <property type="match status" value="1"/>
</dbReference>
<evidence type="ECO:0000256" key="1">
    <source>
        <dbReference type="ARBA" id="ARBA00023157"/>
    </source>
</evidence>
<evidence type="ECO:0000313" key="8">
    <source>
        <dbReference type="EMBL" id="CAH1257945.1"/>
    </source>
</evidence>
<dbReference type="Gene3D" id="2.60.120.290">
    <property type="entry name" value="Spermadhesin, CUB domain"/>
    <property type="match status" value="2"/>
</dbReference>
<dbReference type="PROSITE" id="PS50835">
    <property type="entry name" value="IG_LIKE"/>
    <property type="match status" value="2"/>
</dbReference>
<dbReference type="InterPro" id="IPR035914">
    <property type="entry name" value="Sperma_CUB_dom_sf"/>
</dbReference>
<evidence type="ECO:0000256" key="5">
    <source>
        <dbReference type="SAM" id="Phobius"/>
    </source>
</evidence>
<dbReference type="InterPro" id="IPR023415">
    <property type="entry name" value="LDLR_class-A_CS"/>
</dbReference>
<reference evidence="8" key="1">
    <citation type="submission" date="2022-01" db="EMBL/GenBank/DDBJ databases">
        <authorList>
            <person name="Braso-Vives M."/>
        </authorList>
    </citation>
    <scope>NUCLEOTIDE SEQUENCE</scope>
</reference>
<evidence type="ECO:0000259" key="6">
    <source>
        <dbReference type="PROSITE" id="PS01180"/>
    </source>
</evidence>
<feature type="region of interest" description="Disordered" evidence="4">
    <location>
        <begin position="678"/>
        <end position="745"/>
    </location>
</feature>
<dbReference type="InterPro" id="IPR036179">
    <property type="entry name" value="Ig-like_dom_sf"/>
</dbReference>
<dbReference type="InterPro" id="IPR000859">
    <property type="entry name" value="CUB_dom"/>
</dbReference>